<name>I7M5Y4_TETTS</name>
<dbReference type="InParanoid" id="I7M5Y4"/>
<reference evidence="2" key="1">
    <citation type="journal article" date="2006" name="PLoS Biol.">
        <title>Macronuclear genome sequence of the ciliate Tetrahymena thermophila, a model eukaryote.</title>
        <authorList>
            <person name="Eisen J.A."/>
            <person name="Coyne R.S."/>
            <person name="Wu M."/>
            <person name="Wu D."/>
            <person name="Thiagarajan M."/>
            <person name="Wortman J.R."/>
            <person name="Badger J.H."/>
            <person name="Ren Q."/>
            <person name="Amedeo P."/>
            <person name="Jones K.M."/>
            <person name="Tallon L.J."/>
            <person name="Delcher A.L."/>
            <person name="Salzberg S.L."/>
            <person name="Silva J.C."/>
            <person name="Haas B.J."/>
            <person name="Majoros W.H."/>
            <person name="Farzad M."/>
            <person name="Carlton J.M."/>
            <person name="Smith R.K. Jr."/>
            <person name="Garg J."/>
            <person name="Pearlman R.E."/>
            <person name="Karrer K.M."/>
            <person name="Sun L."/>
            <person name="Manning G."/>
            <person name="Elde N.C."/>
            <person name="Turkewitz A.P."/>
            <person name="Asai D.J."/>
            <person name="Wilkes D.E."/>
            <person name="Wang Y."/>
            <person name="Cai H."/>
            <person name="Collins K."/>
            <person name="Stewart B.A."/>
            <person name="Lee S.R."/>
            <person name="Wilamowska K."/>
            <person name="Weinberg Z."/>
            <person name="Ruzzo W.L."/>
            <person name="Wloga D."/>
            <person name="Gaertig J."/>
            <person name="Frankel J."/>
            <person name="Tsao C.-C."/>
            <person name="Gorovsky M.A."/>
            <person name="Keeling P.J."/>
            <person name="Waller R.F."/>
            <person name="Patron N.J."/>
            <person name="Cherry J.M."/>
            <person name="Stover N.A."/>
            <person name="Krieger C.J."/>
            <person name="del Toro C."/>
            <person name="Ryder H.F."/>
            <person name="Williamson S.C."/>
            <person name="Barbeau R.A."/>
            <person name="Hamilton E.P."/>
            <person name="Orias E."/>
        </authorList>
    </citation>
    <scope>NUCLEOTIDE SEQUENCE [LARGE SCALE GENOMIC DNA]</scope>
    <source>
        <strain evidence="2">SB210</strain>
    </source>
</reference>
<dbReference type="Proteomes" id="UP000009168">
    <property type="component" value="Unassembled WGS sequence"/>
</dbReference>
<evidence type="ECO:0000313" key="1">
    <source>
        <dbReference type="EMBL" id="EAR83807.1"/>
    </source>
</evidence>
<proteinExistence type="predicted"/>
<dbReference type="EMBL" id="GG662466">
    <property type="protein sequence ID" value="EAR83807.1"/>
    <property type="molecule type" value="Genomic_DNA"/>
</dbReference>
<dbReference type="KEGG" id="tet:TTHERM_00823680"/>
<dbReference type="AlphaFoldDB" id="I7M5Y4"/>
<accession>I7M5Y4</accession>
<keyword evidence="2" id="KW-1185">Reference proteome</keyword>
<protein>
    <submittedName>
        <fullName evidence="1">Uncharacterized protein</fullName>
    </submittedName>
</protein>
<gene>
    <name evidence="1" type="ORF">TTHERM_00823680</name>
</gene>
<dbReference type="RefSeq" id="XP_001031470.1">
    <property type="nucleotide sequence ID" value="XM_001031470.1"/>
</dbReference>
<evidence type="ECO:0000313" key="2">
    <source>
        <dbReference type="Proteomes" id="UP000009168"/>
    </source>
</evidence>
<dbReference type="GeneID" id="7835679"/>
<sequence length="132" mass="15618">MQSSLNSYKLISLNNYSNFNKKKNKFFGQCADRYIKYIIPGIHQKQTNKQINNRGLFQQDLVDWLGKILKEVDLIAGQLKSDKKGEKFMRIKYRLKKVGSQRNEGRGRKNLQAKEEGLKIRERKIIERQKTQ</sequence>
<organism evidence="1 2">
    <name type="scientific">Tetrahymena thermophila (strain SB210)</name>
    <dbReference type="NCBI Taxonomy" id="312017"/>
    <lineage>
        <taxon>Eukaryota</taxon>
        <taxon>Sar</taxon>
        <taxon>Alveolata</taxon>
        <taxon>Ciliophora</taxon>
        <taxon>Intramacronucleata</taxon>
        <taxon>Oligohymenophorea</taxon>
        <taxon>Hymenostomatida</taxon>
        <taxon>Tetrahymenina</taxon>
        <taxon>Tetrahymenidae</taxon>
        <taxon>Tetrahymena</taxon>
    </lineage>
</organism>
<dbReference type="HOGENOM" id="CLU_1921339_0_0_1"/>